<gene>
    <name evidence="2" type="ORF">ACFSUL_17060</name>
</gene>
<sequence>MTSVTRAIECVIQGSKETMENGLKRERKRFSELFLTSDAKEGVQTFIEKRPPNFNDL</sequence>
<accession>A0ABW5RUU8</accession>
<dbReference type="RefSeq" id="WP_377937113.1">
    <property type="nucleotide sequence ID" value="NZ_JBHUMF010000031.1"/>
</dbReference>
<comment type="caution">
    <text evidence="2">The sequence shown here is derived from an EMBL/GenBank/DDBJ whole genome shotgun (WGS) entry which is preliminary data.</text>
</comment>
<dbReference type="Gene3D" id="1.10.12.10">
    <property type="entry name" value="Lyase 2-enoyl-coa Hydratase, Chain A, domain 2"/>
    <property type="match status" value="1"/>
</dbReference>
<proteinExistence type="inferred from homology"/>
<organism evidence="2 3">
    <name type="scientific">Bacillus seohaeanensis</name>
    <dbReference type="NCBI Taxonomy" id="284580"/>
    <lineage>
        <taxon>Bacteria</taxon>
        <taxon>Bacillati</taxon>
        <taxon>Bacillota</taxon>
        <taxon>Bacilli</taxon>
        <taxon>Bacillales</taxon>
        <taxon>Bacillaceae</taxon>
        <taxon>Bacillus</taxon>
    </lineage>
</organism>
<protein>
    <recommendedName>
        <fullName evidence="4">Enoyl-CoA hydratase</fullName>
    </recommendedName>
</protein>
<dbReference type="InterPro" id="IPR029045">
    <property type="entry name" value="ClpP/crotonase-like_dom_sf"/>
</dbReference>
<dbReference type="Proteomes" id="UP001597506">
    <property type="component" value="Unassembled WGS sequence"/>
</dbReference>
<evidence type="ECO:0000313" key="2">
    <source>
        <dbReference type="EMBL" id="MFD2682451.1"/>
    </source>
</evidence>
<evidence type="ECO:0008006" key="4">
    <source>
        <dbReference type="Google" id="ProtNLM"/>
    </source>
</evidence>
<dbReference type="SUPFAM" id="SSF52096">
    <property type="entry name" value="ClpP/crotonase"/>
    <property type="match status" value="1"/>
</dbReference>
<comment type="similarity">
    <text evidence="1">Belongs to the enoyl-CoA hydratase/isomerase family.</text>
</comment>
<evidence type="ECO:0000313" key="3">
    <source>
        <dbReference type="Proteomes" id="UP001597506"/>
    </source>
</evidence>
<name>A0ABW5RUU8_9BACI</name>
<dbReference type="InterPro" id="IPR014748">
    <property type="entry name" value="Enoyl-CoA_hydra_C"/>
</dbReference>
<reference evidence="3" key="1">
    <citation type="journal article" date="2019" name="Int. J. Syst. Evol. Microbiol.">
        <title>The Global Catalogue of Microorganisms (GCM) 10K type strain sequencing project: providing services to taxonomists for standard genome sequencing and annotation.</title>
        <authorList>
            <consortium name="The Broad Institute Genomics Platform"/>
            <consortium name="The Broad Institute Genome Sequencing Center for Infectious Disease"/>
            <person name="Wu L."/>
            <person name="Ma J."/>
        </authorList>
    </citation>
    <scope>NUCLEOTIDE SEQUENCE [LARGE SCALE GENOMIC DNA]</scope>
    <source>
        <strain evidence="3">KCTC 3913</strain>
    </source>
</reference>
<dbReference type="EMBL" id="JBHUMF010000031">
    <property type="protein sequence ID" value="MFD2682451.1"/>
    <property type="molecule type" value="Genomic_DNA"/>
</dbReference>
<evidence type="ECO:0000256" key="1">
    <source>
        <dbReference type="ARBA" id="ARBA00005254"/>
    </source>
</evidence>
<keyword evidence="3" id="KW-1185">Reference proteome</keyword>